<proteinExistence type="predicted"/>
<gene>
    <name evidence="1" type="ORF">SAMN04487924_102335</name>
</gene>
<evidence type="ECO:0000313" key="1">
    <source>
        <dbReference type="EMBL" id="SEA14225.1"/>
    </source>
</evidence>
<organism evidence="1 2">
    <name type="scientific">Bacteroides xylanisolvens</name>
    <dbReference type="NCBI Taxonomy" id="371601"/>
    <lineage>
        <taxon>Bacteria</taxon>
        <taxon>Pseudomonadati</taxon>
        <taxon>Bacteroidota</taxon>
        <taxon>Bacteroidia</taxon>
        <taxon>Bacteroidales</taxon>
        <taxon>Bacteroidaceae</taxon>
        <taxon>Bacteroides</taxon>
    </lineage>
</organism>
<name>A0A1H3YRQ7_9BACE</name>
<dbReference type="AlphaFoldDB" id="A0A1H3YRQ7"/>
<reference evidence="1 2" key="1">
    <citation type="submission" date="2016-10" db="EMBL/GenBank/DDBJ databases">
        <authorList>
            <person name="de Groot N.N."/>
        </authorList>
    </citation>
    <scope>NUCLEOTIDE SEQUENCE [LARGE SCALE GENOMIC DNA]</scope>
    <source>
        <strain evidence="1 2">NLAE-zl-G339</strain>
    </source>
</reference>
<dbReference type="Proteomes" id="UP000183040">
    <property type="component" value="Unassembled WGS sequence"/>
</dbReference>
<protein>
    <submittedName>
        <fullName evidence="1">Uncharacterized protein</fullName>
    </submittedName>
</protein>
<accession>A0A1H3YRQ7</accession>
<dbReference type="RefSeq" id="WP_074705032.1">
    <property type="nucleotide sequence ID" value="NZ_FNRP01000002.1"/>
</dbReference>
<evidence type="ECO:0000313" key="2">
    <source>
        <dbReference type="Proteomes" id="UP000183040"/>
    </source>
</evidence>
<dbReference type="EMBL" id="FNRP01000002">
    <property type="protein sequence ID" value="SEA14225.1"/>
    <property type="molecule type" value="Genomic_DNA"/>
</dbReference>
<sequence length="255" mass="28966">MVLSLFGGNRHMHHFATEHDVAEELFTLLSEARVIYLQDVIKSGKRYDRYVDDFVHSHRYINCNNAVCRNCHEMNIHIVKGLLHDCAGLVRKYFTADSFSFEDCMRLKWKYNFYESSSPGSPGADNPTRVPPLSFGCNFSREQMKDIVACATAFHLFCVSTLCIEDMEALFSCRENFSIRVNNVRHVAVMFDALLENRLIEPYWQSVLDKGRFLVSKDGRSYVSASSLSTALSIARIKKTAAANGIRKAIAGLKE</sequence>